<dbReference type="RefSeq" id="XP_018439313.2">
    <property type="nucleotide sequence ID" value="XM_018583811.2"/>
</dbReference>
<dbReference type="AlphaFoldDB" id="A0A6J0JUU8"/>
<dbReference type="PANTHER" id="PTHR11467">
    <property type="entry name" value="HISTONE H1"/>
    <property type="match status" value="1"/>
</dbReference>
<feature type="region of interest" description="Disordered" evidence="4">
    <location>
        <begin position="267"/>
        <end position="343"/>
    </location>
</feature>
<sequence>MDPSFSAPNDPHHPPPFTAFPNPFPVTQHPFYSNPVNSSPVAPPNNNNQFFQPPQPHPTWVHPPYSEMICTAIAALNEAEGSSKQAISRYIERTYTGIPPAHKALLTHHLKSLKTSGVLVMVKKSYKLALEPPPPPRSDNSVNEMQDLAPTSTQKKRGRGRPPKAKPDDAVQTNGKELPVSRPEENIQPLPPPQPQLQPVVKRPPGRPRKDGTSSPTVKAAPVSGGSEIAKRRGRPPSGRAAGRERKPAVVSAPVSLIPYVANGGVRRRGRPKRVDAGALPPPPKAEVGGGSQVAKRGRGRPPKIGGVMRKPMKPKRGGYIRTGRPLGRPRKNAAPKGASRQQDIGYGELKKKFDLFQEKAREIVNVLKAEVGGSGNQAVVQAIQTLEELTVTTTEEPQHMEEVHPGEQHHGFELEPEGHGQGQAQTEAEAMQEALF</sequence>
<feature type="region of interest" description="Disordered" evidence="4">
    <location>
        <begin position="405"/>
        <end position="437"/>
    </location>
</feature>
<dbReference type="Gene3D" id="1.10.10.10">
    <property type="entry name" value="Winged helix-like DNA-binding domain superfamily/Winged helix DNA-binding domain"/>
    <property type="match status" value="1"/>
</dbReference>
<evidence type="ECO:0000256" key="3">
    <source>
        <dbReference type="ARBA" id="ARBA00023242"/>
    </source>
</evidence>
<dbReference type="PROSITE" id="PS51504">
    <property type="entry name" value="H15"/>
    <property type="match status" value="1"/>
</dbReference>
<evidence type="ECO:0000256" key="2">
    <source>
        <dbReference type="ARBA" id="ARBA00023125"/>
    </source>
</evidence>
<gene>
    <name evidence="7" type="primary">LOC108811722</name>
</gene>
<dbReference type="Pfam" id="PF00538">
    <property type="entry name" value="Linker_histone"/>
    <property type="match status" value="1"/>
</dbReference>
<dbReference type="InterPro" id="IPR036388">
    <property type="entry name" value="WH-like_DNA-bd_sf"/>
</dbReference>
<dbReference type="GO" id="GO:0031492">
    <property type="term" value="F:nucleosomal DNA binding"/>
    <property type="evidence" value="ECO:0007669"/>
    <property type="project" value="TreeGrafter"/>
</dbReference>
<dbReference type="SMART" id="SM00384">
    <property type="entry name" value="AT_hook"/>
    <property type="match status" value="6"/>
</dbReference>
<dbReference type="SMART" id="SM00526">
    <property type="entry name" value="H15"/>
    <property type="match status" value="1"/>
</dbReference>
<dbReference type="GO" id="GO:0045910">
    <property type="term" value="P:negative regulation of DNA recombination"/>
    <property type="evidence" value="ECO:0007669"/>
    <property type="project" value="TreeGrafter"/>
</dbReference>
<feature type="domain" description="H15" evidence="5">
    <location>
        <begin position="61"/>
        <end position="130"/>
    </location>
</feature>
<dbReference type="SUPFAM" id="SSF46785">
    <property type="entry name" value="Winged helix' DNA-binding domain"/>
    <property type="match status" value="1"/>
</dbReference>
<reference evidence="6" key="1">
    <citation type="journal article" date="2019" name="Database">
        <title>The radish genome database (RadishGD): an integrated information resource for radish genomics.</title>
        <authorList>
            <person name="Yu H.J."/>
            <person name="Baek S."/>
            <person name="Lee Y.J."/>
            <person name="Cho A."/>
            <person name="Mun J.H."/>
        </authorList>
    </citation>
    <scope>NUCLEOTIDE SEQUENCE [LARGE SCALE GENOMIC DNA]</scope>
    <source>
        <strain evidence="6">cv. WK10039</strain>
    </source>
</reference>
<evidence type="ECO:0000313" key="6">
    <source>
        <dbReference type="Proteomes" id="UP000504610"/>
    </source>
</evidence>
<dbReference type="GeneID" id="108811722"/>
<feature type="compositionally biased region" description="Polar residues" evidence="4">
    <location>
        <begin position="138"/>
        <end position="153"/>
    </location>
</feature>
<feature type="region of interest" description="Disordered" evidence="4">
    <location>
        <begin position="1"/>
        <end position="53"/>
    </location>
</feature>
<evidence type="ECO:0000256" key="4">
    <source>
        <dbReference type="SAM" id="MobiDB-lite"/>
    </source>
</evidence>
<feature type="compositionally biased region" description="Low complexity" evidence="4">
    <location>
        <begin position="33"/>
        <end position="53"/>
    </location>
</feature>
<keyword evidence="3" id="KW-0539">Nucleus</keyword>
<dbReference type="GO" id="GO:0000786">
    <property type="term" value="C:nucleosome"/>
    <property type="evidence" value="ECO:0007669"/>
    <property type="project" value="InterPro"/>
</dbReference>
<organism evidence="6 7">
    <name type="scientific">Raphanus sativus</name>
    <name type="common">Radish</name>
    <name type="synonym">Raphanus raphanistrum var. sativus</name>
    <dbReference type="NCBI Taxonomy" id="3726"/>
    <lineage>
        <taxon>Eukaryota</taxon>
        <taxon>Viridiplantae</taxon>
        <taxon>Streptophyta</taxon>
        <taxon>Embryophyta</taxon>
        <taxon>Tracheophyta</taxon>
        <taxon>Spermatophyta</taxon>
        <taxon>Magnoliopsida</taxon>
        <taxon>eudicotyledons</taxon>
        <taxon>Gunneridae</taxon>
        <taxon>Pentapetalae</taxon>
        <taxon>rosids</taxon>
        <taxon>malvids</taxon>
        <taxon>Brassicales</taxon>
        <taxon>Brassicaceae</taxon>
        <taxon>Brassiceae</taxon>
        <taxon>Raphanus</taxon>
    </lineage>
</organism>
<proteinExistence type="predicted"/>
<dbReference type="InterPro" id="IPR017956">
    <property type="entry name" value="AT_hook_DNA-bd_motif"/>
</dbReference>
<keyword evidence="2" id="KW-0238">DNA-binding</keyword>
<dbReference type="GO" id="GO:0006334">
    <property type="term" value="P:nucleosome assembly"/>
    <property type="evidence" value="ECO:0007669"/>
    <property type="project" value="InterPro"/>
</dbReference>
<reference evidence="7" key="2">
    <citation type="submission" date="2025-08" db="UniProtKB">
        <authorList>
            <consortium name="RefSeq"/>
        </authorList>
    </citation>
    <scope>IDENTIFICATION</scope>
    <source>
        <tissue evidence="7">Leaf</tissue>
    </source>
</reference>
<accession>A0A6J0JUU8</accession>
<feature type="compositionally biased region" description="Basic and acidic residues" evidence="4">
    <location>
        <begin position="405"/>
        <end position="419"/>
    </location>
</feature>
<dbReference type="FunFam" id="1.10.10.10:FF:000637">
    <property type="entry name" value="Histone H1.2"/>
    <property type="match status" value="1"/>
</dbReference>
<dbReference type="OrthoDB" id="1110759at2759"/>
<feature type="compositionally biased region" description="Basic residues" evidence="4">
    <location>
        <begin position="154"/>
        <end position="164"/>
    </location>
</feature>
<dbReference type="GO" id="GO:0030261">
    <property type="term" value="P:chromosome condensation"/>
    <property type="evidence" value="ECO:0007669"/>
    <property type="project" value="TreeGrafter"/>
</dbReference>
<dbReference type="InterPro" id="IPR036390">
    <property type="entry name" value="WH_DNA-bd_sf"/>
</dbReference>
<name>A0A6J0JUU8_RAPSA</name>
<keyword evidence="6" id="KW-1185">Reference proteome</keyword>
<feature type="compositionally biased region" description="Low complexity" evidence="4">
    <location>
        <begin position="423"/>
        <end position="437"/>
    </location>
</feature>
<evidence type="ECO:0000256" key="1">
    <source>
        <dbReference type="ARBA" id="ARBA00004123"/>
    </source>
</evidence>
<dbReference type="KEGG" id="rsz:108811722"/>
<dbReference type="CDD" id="cd00073">
    <property type="entry name" value="H15"/>
    <property type="match status" value="1"/>
</dbReference>
<feature type="compositionally biased region" description="Pro residues" evidence="4">
    <location>
        <begin position="14"/>
        <end position="24"/>
    </location>
</feature>
<dbReference type="PRINTS" id="PR00929">
    <property type="entry name" value="ATHOOK"/>
</dbReference>
<comment type="subcellular location">
    <subcellularLocation>
        <location evidence="1">Nucleus</location>
    </subcellularLocation>
</comment>
<dbReference type="InterPro" id="IPR005818">
    <property type="entry name" value="Histone_H1/H5_H15"/>
</dbReference>
<feature type="region of interest" description="Disordered" evidence="4">
    <location>
        <begin position="129"/>
        <end position="249"/>
    </location>
</feature>
<dbReference type="PANTHER" id="PTHR11467:SF174">
    <property type="entry name" value="H15 DOMAIN-CONTAINING PROTEIN"/>
    <property type="match status" value="1"/>
</dbReference>
<protein>
    <submittedName>
        <fullName evidence="7">Formin-like protein 20</fullName>
    </submittedName>
</protein>
<dbReference type="GO" id="GO:0003690">
    <property type="term" value="F:double-stranded DNA binding"/>
    <property type="evidence" value="ECO:0007669"/>
    <property type="project" value="TreeGrafter"/>
</dbReference>
<evidence type="ECO:0000259" key="5">
    <source>
        <dbReference type="PROSITE" id="PS51504"/>
    </source>
</evidence>
<dbReference type="Proteomes" id="UP000504610">
    <property type="component" value="Chromosome 1"/>
</dbReference>
<evidence type="ECO:0000313" key="7">
    <source>
        <dbReference type="RefSeq" id="XP_018439313.2"/>
    </source>
</evidence>
<dbReference type="GO" id="GO:0005730">
    <property type="term" value="C:nucleolus"/>
    <property type="evidence" value="ECO:0007669"/>
    <property type="project" value="TreeGrafter"/>
</dbReference>